<feature type="binding site" evidence="4">
    <location>
        <position position="100"/>
    </location>
    <ligand>
        <name>1-deoxy-D-xylulose 5-phosphate</name>
        <dbReference type="ChEBI" id="CHEBI:57792"/>
    </ligand>
</feature>
<proteinExistence type="inferred from homology"/>
<dbReference type="Gene3D" id="3.20.20.70">
    <property type="entry name" value="Aldolase class I"/>
    <property type="match status" value="1"/>
</dbReference>
<dbReference type="GO" id="GO:0005829">
    <property type="term" value="C:cytosol"/>
    <property type="evidence" value="ECO:0007669"/>
    <property type="project" value="TreeGrafter"/>
</dbReference>
<keyword evidence="2 4" id="KW-0808">Transferase</keyword>
<feature type="binding site" evidence="4">
    <location>
        <begin position="9"/>
        <end position="10"/>
    </location>
    <ligand>
        <name>1-deoxy-D-xylulose 5-phosphate</name>
        <dbReference type="ChEBI" id="CHEBI:57792"/>
    </ligand>
</feature>
<dbReference type="NCBIfam" id="TIGR00559">
    <property type="entry name" value="pdxJ"/>
    <property type="match status" value="1"/>
</dbReference>
<comment type="catalytic activity">
    <reaction evidence="4">
        <text>3-amino-2-oxopropyl phosphate + 1-deoxy-D-xylulose 5-phosphate = pyridoxine 5'-phosphate + phosphate + 2 H2O + H(+)</text>
        <dbReference type="Rhea" id="RHEA:15265"/>
        <dbReference type="ChEBI" id="CHEBI:15377"/>
        <dbReference type="ChEBI" id="CHEBI:15378"/>
        <dbReference type="ChEBI" id="CHEBI:43474"/>
        <dbReference type="ChEBI" id="CHEBI:57279"/>
        <dbReference type="ChEBI" id="CHEBI:57792"/>
        <dbReference type="ChEBI" id="CHEBI:58589"/>
        <dbReference type="EC" id="2.6.99.2"/>
    </reaction>
</comment>
<dbReference type="OrthoDB" id="9806590at2"/>
<dbReference type="NCBIfam" id="NF003623">
    <property type="entry name" value="PRK05265.1-1"/>
    <property type="match status" value="1"/>
</dbReference>
<evidence type="ECO:0000256" key="2">
    <source>
        <dbReference type="ARBA" id="ARBA00022679"/>
    </source>
</evidence>
<evidence type="ECO:0000313" key="7">
    <source>
        <dbReference type="Proteomes" id="UP000001520"/>
    </source>
</evidence>
<dbReference type="EC" id="2.6.99.2" evidence="4 5"/>
<gene>
    <name evidence="4 6" type="primary">pdxJ</name>
    <name evidence="6" type="ordered locus">DEFDS_1034</name>
</gene>
<dbReference type="NCBIfam" id="NF003625">
    <property type="entry name" value="PRK05265.1-3"/>
    <property type="match status" value="1"/>
</dbReference>
<dbReference type="NCBIfam" id="NF003627">
    <property type="entry name" value="PRK05265.1-5"/>
    <property type="match status" value="1"/>
</dbReference>
<comment type="pathway">
    <text evidence="4">Cofactor biosynthesis; pyridoxine 5'-phosphate biosynthesis; pyridoxine 5'-phosphate from D-erythrose 4-phosphate: step 5/5.</text>
</comment>
<evidence type="ECO:0000256" key="5">
    <source>
        <dbReference type="NCBIfam" id="TIGR00559"/>
    </source>
</evidence>
<dbReference type="GO" id="GO:0008615">
    <property type="term" value="P:pyridoxine biosynthetic process"/>
    <property type="evidence" value="ECO:0007669"/>
    <property type="project" value="UniProtKB-UniRule"/>
</dbReference>
<reference evidence="6 7" key="1">
    <citation type="journal article" date="2010" name="DNA Res.">
        <title>Bacterial lifestyle in a deep-sea hydrothermal vent chimney revealed by the genome sequence of the thermophilic bacterium Deferribacter desulfuricans SSM1.</title>
        <authorList>
            <person name="Takaki Y."/>
            <person name="Shimamura S."/>
            <person name="Nakagawa S."/>
            <person name="Fukuhara Y."/>
            <person name="Horikawa H."/>
            <person name="Ankai A."/>
            <person name="Harada T."/>
            <person name="Hosoyama A."/>
            <person name="Oguchi A."/>
            <person name="Fukui S."/>
            <person name="Fujita N."/>
            <person name="Takami H."/>
            <person name="Takai K."/>
        </authorList>
    </citation>
    <scope>NUCLEOTIDE SEQUENCE [LARGE SCALE GENOMIC DNA]</scope>
    <source>
        <strain evidence="7">DSM 14783 / JCM 11476 / NBRC 101012 / SSM1</strain>
    </source>
</reference>
<dbReference type="AlphaFoldDB" id="D3PD31"/>
<dbReference type="eggNOG" id="COG0854">
    <property type="taxonomic scope" value="Bacteria"/>
</dbReference>
<dbReference type="EMBL" id="AP011529">
    <property type="protein sequence ID" value="BAI80504.1"/>
    <property type="molecule type" value="Genomic_DNA"/>
</dbReference>
<feature type="active site" description="Proton acceptor" evidence="4">
    <location>
        <position position="70"/>
    </location>
</feature>
<dbReference type="Proteomes" id="UP000001520">
    <property type="component" value="Chromosome"/>
</dbReference>
<sequence>MIKLGVNVDHVATVRQARLSIEPDPVRAAVLAELGGADGITIHLREDRRHIQDRDLYLLRDIVKTRLNLEMACNEEIIDIALKVKPDMCTLVPEKREELTTEGGLDVISNFELVKDTVSKLRDEGIEVSIFIDPDEAQLEKAIYTGARFVELHTGAYADAKSENRLKELKRLKLAAKVAKNLGFIVNAGHGLDYYNVIDIVKIKELYELNIGHSIIARSIYVGIKEAVKEMKDLICKHSLEC</sequence>
<dbReference type="HOGENOM" id="CLU_074563_0_0_0"/>
<comment type="subunit">
    <text evidence="4">Homooctamer; tetramer of dimers.</text>
</comment>
<feature type="binding site" evidence="4">
    <location>
        <position position="50"/>
    </location>
    <ligand>
        <name>1-deoxy-D-xylulose 5-phosphate</name>
        <dbReference type="ChEBI" id="CHEBI:57792"/>
    </ligand>
</feature>
<dbReference type="InterPro" id="IPR004569">
    <property type="entry name" value="PyrdxlP_synth_PdxJ"/>
</dbReference>
<keyword evidence="3 4" id="KW-0664">Pyridoxine biosynthesis</keyword>
<evidence type="ECO:0000313" key="6">
    <source>
        <dbReference type="EMBL" id="BAI80504.1"/>
    </source>
</evidence>
<dbReference type="RefSeq" id="WP_013007751.1">
    <property type="nucleotide sequence ID" value="NC_013939.1"/>
</dbReference>
<dbReference type="UniPathway" id="UPA00244">
    <property type="reaction ID" value="UER00313"/>
</dbReference>
<dbReference type="PANTHER" id="PTHR30456:SF0">
    <property type="entry name" value="PYRIDOXINE 5'-PHOSPHATE SYNTHASE"/>
    <property type="match status" value="1"/>
</dbReference>
<accession>D3PD31</accession>
<evidence type="ECO:0000256" key="4">
    <source>
        <dbReference type="HAMAP-Rule" id="MF_00279"/>
    </source>
</evidence>
<evidence type="ECO:0000256" key="1">
    <source>
        <dbReference type="ARBA" id="ARBA00022490"/>
    </source>
</evidence>
<dbReference type="GO" id="GO:0033856">
    <property type="term" value="F:pyridoxine 5'-phosphate synthase activity"/>
    <property type="evidence" value="ECO:0007669"/>
    <property type="project" value="UniProtKB-UniRule"/>
</dbReference>
<keyword evidence="1 4" id="KW-0963">Cytoplasm</keyword>
<dbReference type="Pfam" id="PF03740">
    <property type="entry name" value="PdxJ"/>
    <property type="match status" value="1"/>
</dbReference>
<dbReference type="STRING" id="639282.DEFDS_1034"/>
<comment type="subcellular location">
    <subcellularLocation>
        <location evidence="4">Cytoplasm</location>
    </subcellularLocation>
</comment>
<dbReference type="HAMAP" id="MF_00279">
    <property type="entry name" value="PdxJ"/>
    <property type="match status" value="1"/>
</dbReference>
<comment type="function">
    <text evidence="4">Catalyzes the complicated ring closure reaction between the two acyclic compounds 1-deoxy-D-xylulose-5-phosphate (DXP) and 3-amino-2-oxopropyl phosphate (1-amino-acetone-3-phosphate or AAP) to form pyridoxine 5'-phosphate (PNP) and inorganic phosphate.</text>
</comment>
<feature type="binding site" evidence="4">
    <location>
        <position position="18"/>
    </location>
    <ligand>
        <name>3-amino-2-oxopropyl phosphate</name>
        <dbReference type="ChEBI" id="CHEBI:57279"/>
    </ligand>
</feature>
<comment type="similarity">
    <text evidence="4">Belongs to the PNP synthase family.</text>
</comment>
<dbReference type="InterPro" id="IPR036130">
    <property type="entry name" value="Pyridoxine-5'_phos_synth"/>
</dbReference>
<feature type="binding site" evidence="4">
    <location>
        <position position="191"/>
    </location>
    <ligand>
        <name>3-amino-2-oxopropyl phosphate</name>
        <dbReference type="ChEBI" id="CHEBI:57279"/>
    </ligand>
</feature>
<protein>
    <recommendedName>
        <fullName evidence="4 5">Pyridoxine 5'-phosphate synthase</fullName>
        <shortName evidence="4">PNP synthase</shortName>
        <ecNumber evidence="4 5">2.6.99.2</ecNumber>
    </recommendedName>
</protein>
<keyword evidence="7" id="KW-1185">Reference proteome</keyword>
<feature type="binding site" evidence="4">
    <location>
        <position position="45"/>
    </location>
    <ligand>
        <name>1-deoxy-D-xylulose 5-phosphate</name>
        <dbReference type="ChEBI" id="CHEBI:57792"/>
    </ligand>
</feature>
<dbReference type="CDD" id="cd00003">
    <property type="entry name" value="PNPsynthase"/>
    <property type="match status" value="1"/>
</dbReference>
<feature type="active site" description="Proton acceptor" evidence="4">
    <location>
        <position position="43"/>
    </location>
</feature>
<feature type="active site" description="Proton donor" evidence="4">
    <location>
        <position position="190"/>
    </location>
</feature>
<name>D3PD31_DEFDS</name>
<dbReference type="SUPFAM" id="SSF63892">
    <property type="entry name" value="Pyridoxine 5'-phosphate synthase"/>
    <property type="match status" value="1"/>
</dbReference>
<dbReference type="KEGG" id="ddf:DEFDS_1034"/>
<dbReference type="PANTHER" id="PTHR30456">
    <property type="entry name" value="PYRIDOXINE 5'-PHOSPHATE SYNTHASE"/>
    <property type="match status" value="1"/>
</dbReference>
<dbReference type="InterPro" id="IPR013785">
    <property type="entry name" value="Aldolase_TIM"/>
</dbReference>
<feature type="binding site" evidence="4">
    <location>
        <position position="7"/>
    </location>
    <ligand>
        <name>3-amino-2-oxopropyl phosphate</name>
        <dbReference type="ChEBI" id="CHEBI:57279"/>
    </ligand>
</feature>
<evidence type="ECO:0000256" key="3">
    <source>
        <dbReference type="ARBA" id="ARBA00023096"/>
    </source>
</evidence>
<feature type="binding site" evidence="4">
    <location>
        <begin position="212"/>
        <end position="213"/>
    </location>
    <ligand>
        <name>3-amino-2-oxopropyl phosphate</name>
        <dbReference type="ChEBI" id="CHEBI:57279"/>
    </ligand>
</feature>
<organism evidence="6 7">
    <name type="scientific">Deferribacter desulfuricans (strain DSM 14783 / JCM 11476 / NBRC 101012 / SSM1)</name>
    <dbReference type="NCBI Taxonomy" id="639282"/>
    <lineage>
        <taxon>Bacteria</taxon>
        <taxon>Pseudomonadati</taxon>
        <taxon>Deferribacterota</taxon>
        <taxon>Deferribacteres</taxon>
        <taxon>Deferribacterales</taxon>
        <taxon>Deferribacteraceae</taxon>
        <taxon>Deferribacter</taxon>
    </lineage>
</organism>
<feature type="site" description="Transition state stabilizer" evidence="4">
    <location>
        <position position="151"/>
    </location>
</feature>